<sequence>MKRSVMVRPKAMLSAVLAEAGFPEVKYKTYTTYRGRVVAAAYFWPSVTFVCSGRTYMRINGDPAVDAGEAMQMLLLGAWSIFKPLWMLSSIALRCRRLRPR</sequence>
<dbReference type="EnsemblPlants" id="TuG1812G0300005373.01.T01">
    <property type="protein sequence ID" value="TuG1812G0300005373.01.T01.cds245785"/>
    <property type="gene ID" value="TuG1812G0300005373.01"/>
</dbReference>
<evidence type="ECO:0000313" key="3">
    <source>
        <dbReference type="Proteomes" id="UP000015106"/>
    </source>
</evidence>
<reference evidence="3" key="1">
    <citation type="journal article" date="2013" name="Nature">
        <title>Draft genome of the wheat A-genome progenitor Triticum urartu.</title>
        <authorList>
            <person name="Ling H.Q."/>
            <person name="Zhao S."/>
            <person name="Liu D."/>
            <person name="Wang J."/>
            <person name="Sun H."/>
            <person name="Zhang C."/>
            <person name="Fan H."/>
            <person name="Li D."/>
            <person name="Dong L."/>
            <person name="Tao Y."/>
            <person name="Gao C."/>
            <person name="Wu H."/>
            <person name="Li Y."/>
            <person name="Cui Y."/>
            <person name="Guo X."/>
            <person name="Zheng S."/>
            <person name="Wang B."/>
            <person name="Yu K."/>
            <person name="Liang Q."/>
            <person name="Yang W."/>
            <person name="Lou X."/>
            <person name="Chen J."/>
            <person name="Feng M."/>
            <person name="Jian J."/>
            <person name="Zhang X."/>
            <person name="Luo G."/>
            <person name="Jiang Y."/>
            <person name="Liu J."/>
            <person name="Wang Z."/>
            <person name="Sha Y."/>
            <person name="Zhang B."/>
            <person name="Wu H."/>
            <person name="Tang D."/>
            <person name="Shen Q."/>
            <person name="Xue P."/>
            <person name="Zou S."/>
            <person name="Wang X."/>
            <person name="Liu X."/>
            <person name="Wang F."/>
            <person name="Yang Y."/>
            <person name="An X."/>
            <person name="Dong Z."/>
            <person name="Zhang K."/>
            <person name="Zhang X."/>
            <person name="Luo M.C."/>
            <person name="Dvorak J."/>
            <person name="Tong Y."/>
            <person name="Wang J."/>
            <person name="Yang H."/>
            <person name="Li Z."/>
            <person name="Wang D."/>
            <person name="Zhang A."/>
            <person name="Wang J."/>
        </authorList>
    </citation>
    <scope>NUCLEOTIDE SEQUENCE</scope>
    <source>
        <strain evidence="3">cv. G1812</strain>
    </source>
</reference>
<keyword evidence="3" id="KW-1185">Reference proteome</keyword>
<evidence type="ECO:0000313" key="2">
    <source>
        <dbReference type="EnsemblPlants" id="TuG1812G0300005373.01.T02.cds245785"/>
    </source>
</evidence>
<keyword evidence="1" id="KW-1133">Transmembrane helix</keyword>
<dbReference type="EnsemblPlants" id="TuG1812G0300005373.01.T02">
    <property type="protein sequence ID" value="TuG1812G0300005373.01.T02.cds245785"/>
    <property type="gene ID" value="TuG1812G0300005373.01"/>
</dbReference>
<proteinExistence type="predicted"/>
<name>A0A8R7U318_TRIUA</name>
<dbReference type="Gramene" id="TuG1812G0300005373.01.T01">
    <property type="protein sequence ID" value="TuG1812G0300005373.01.T01.cds245785"/>
    <property type="gene ID" value="TuG1812G0300005373.01"/>
</dbReference>
<protein>
    <submittedName>
        <fullName evidence="2">Uncharacterized protein</fullName>
    </submittedName>
</protein>
<reference evidence="2" key="2">
    <citation type="submission" date="2018-03" db="EMBL/GenBank/DDBJ databases">
        <title>The Triticum urartu genome reveals the dynamic nature of wheat genome evolution.</title>
        <authorList>
            <person name="Ling H."/>
            <person name="Ma B."/>
            <person name="Shi X."/>
            <person name="Liu H."/>
            <person name="Dong L."/>
            <person name="Sun H."/>
            <person name="Cao Y."/>
            <person name="Gao Q."/>
            <person name="Zheng S."/>
            <person name="Li Y."/>
            <person name="Yu Y."/>
            <person name="Du H."/>
            <person name="Qi M."/>
            <person name="Li Y."/>
            <person name="Yu H."/>
            <person name="Cui Y."/>
            <person name="Wang N."/>
            <person name="Chen C."/>
            <person name="Wu H."/>
            <person name="Zhao Y."/>
            <person name="Zhang J."/>
            <person name="Li Y."/>
            <person name="Zhou W."/>
            <person name="Zhang B."/>
            <person name="Hu W."/>
            <person name="Eijk M."/>
            <person name="Tang J."/>
            <person name="Witsenboer H."/>
            <person name="Zhao S."/>
            <person name="Li Z."/>
            <person name="Zhang A."/>
            <person name="Wang D."/>
            <person name="Liang C."/>
        </authorList>
    </citation>
    <scope>NUCLEOTIDE SEQUENCE [LARGE SCALE GENOMIC DNA]</scope>
    <source>
        <strain evidence="2">cv. G1812</strain>
    </source>
</reference>
<dbReference type="Proteomes" id="UP000015106">
    <property type="component" value="Chromosome 3"/>
</dbReference>
<accession>A0A8R7U318</accession>
<evidence type="ECO:0000256" key="1">
    <source>
        <dbReference type="SAM" id="Phobius"/>
    </source>
</evidence>
<feature type="transmembrane region" description="Helical" evidence="1">
    <location>
        <begin position="73"/>
        <end position="93"/>
    </location>
</feature>
<dbReference type="AlphaFoldDB" id="A0A8R7U318"/>
<reference evidence="2" key="3">
    <citation type="submission" date="2022-06" db="UniProtKB">
        <authorList>
            <consortium name="EnsemblPlants"/>
        </authorList>
    </citation>
    <scope>IDENTIFICATION</scope>
</reference>
<organism evidence="2 3">
    <name type="scientific">Triticum urartu</name>
    <name type="common">Red wild einkorn</name>
    <name type="synonym">Crithodium urartu</name>
    <dbReference type="NCBI Taxonomy" id="4572"/>
    <lineage>
        <taxon>Eukaryota</taxon>
        <taxon>Viridiplantae</taxon>
        <taxon>Streptophyta</taxon>
        <taxon>Embryophyta</taxon>
        <taxon>Tracheophyta</taxon>
        <taxon>Spermatophyta</taxon>
        <taxon>Magnoliopsida</taxon>
        <taxon>Liliopsida</taxon>
        <taxon>Poales</taxon>
        <taxon>Poaceae</taxon>
        <taxon>BOP clade</taxon>
        <taxon>Pooideae</taxon>
        <taxon>Triticodae</taxon>
        <taxon>Triticeae</taxon>
        <taxon>Triticinae</taxon>
        <taxon>Triticum</taxon>
    </lineage>
</organism>
<keyword evidence="1" id="KW-0472">Membrane</keyword>
<dbReference type="Gramene" id="TuG1812G0300005373.01.T02">
    <property type="protein sequence ID" value="TuG1812G0300005373.01.T02.cds245785"/>
    <property type="gene ID" value="TuG1812G0300005373.01"/>
</dbReference>
<keyword evidence="1" id="KW-0812">Transmembrane</keyword>